<keyword evidence="3" id="KW-0645">Protease</keyword>
<keyword evidence="2 8" id="KW-0121">Carboxypeptidase</keyword>
<feature type="region of interest" description="Disordered" evidence="6">
    <location>
        <begin position="564"/>
        <end position="601"/>
    </location>
</feature>
<evidence type="ECO:0000256" key="5">
    <source>
        <dbReference type="ARBA" id="ARBA00023180"/>
    </source>
</evidence>
<evidence type="ECO:0000256" key="6">
    <source>
        <dbReference type="SAM" id="MobiDB-lite"/>
    </source>
</evidence>
<dbReference type="SUPFAM" id="SSF53474">
    <property type="entry name" value="alpha/beta-Hydrolases"/>
    <property type="match status" value="1"/>
</dbReference>
<dbReference type="InterPro" id="IPR001563">
    <property type="entry name" value="Peptidase_S10"/>
</dbReference>
<evidence type="ECO:0000256" key="7">
    <source>
        <dbReference type="SAM" id="Phobius"/>
    </source>
</evidence>
<sequence length="910" mass="102757">KLSSPAVQQLWTLYPGNRRRICFKGTMLYTSLVLITAFLITNKISNVLFLESPVGVGFSYSNTSSDYKTGDTQIAKDSYAFLLNWLERFPEYKKRDVYIAGEEYAAHYISQLAQLILQKNKIANQTVINIKGIALGNSWADGGSIATGMYEYFWKHAIISDDIYEGIVTYCNFSEGAKTKSVCDHYITEAKVSLSNIELNDIYQPLCSRSANSTPSISRFDPCSETYIRGYLNTPTVQESLHAKPCNWAHCNWCLLDDWKDMPFTVLPVIKDLMASGIRVWIYSGDTDAKCSVTSTKLSINKLKPSVKTPWYPWMYEGEVGGYVVEYQNLTFVTIRGAGHTVPSYQPVSCRPEKPSTVALNCLTETMWARRCRLGMSPENLSHSSFSVRLISGDMSPEKPIPSDKSPGILRISEKMANPAPGPYFFIAQRQPAEAQLPAYVTQPQLDQGHVTQAQIASPQRGSFYVLGNYVYMMNAFQSQTTMLPQVFHTMTLQDPSWNMGTGASFGGQYSVTMGVNMTTHVSMTFFAKMAYNFDFPALVLRNKMEYPNTAAVGNFIQRNRNSNVSSQIRPPGFNQPNQNNQNRYQGNNFNPNHNQNRQNNQGIVYQNPSQQASTYQEPVSQNLNNKFEAYKNANDANMTNLQMKVDNFQKNQQDFQKSFEKKQDDFQNQMMNFMQNLYNNKASSSSSLSSNTIPNPRNEAKAITTKSGVSYNGPLIPPPGVEKEYEETKDTKLPSTKDIQPPLVQVPDKEPVEKPSFVVPKAKANLPYPSRLAKEKLREKDDILAAKFMEIFRDLHFELSFADALIHMPKFAPMFKKLLNNKDKLIELTKTPLNENCSAVVLKKLPEKLRDPGRFLIPCDFSEFDNCLALADLGASINLMPLSIWKKLRLLTLNDTKMVLELADRTISK</sequence>
<name>A0A699HXW8_TANCI</name>
<dbReference type="PANTHER" id="PTHR11802">
    <property type="entry name" value="SERINE PROTEASE FAMILY S10 SERINE CARBOXYPEPTIDASE"/>
    <property type="match status" value="1"/>
</dbReference>
<evidence type="ECO:0000313" key="8">
    <source>
        <dbReference type="EMBL" id="GEY89684.1"/>
    </source>
</evidence>
<feature type="non-terminal residue" evidence="8">
    <location>
        <position position="910"/>
    </location>
</feature>
<feature type="compositionally biased region" description="Low complexity" evidence="6">
    <location>
        <begin position="570"/>
        <end position="601"/>
    </location>
</feature>
<dbReference type="GO" id="GO:0004185">
    <property type="term" value="F:serine-type carboxypeptidase activity"/>
    <property type="evidence" value="ECO:0007669"/>
    <property type="project" value="InterPro"/>
</dbReference>
<feature type="compositionally biased region" description="Basic and acidic residues" evidence="6">
    <location>
        <begin position="722"/>
        <end position="733"/>
    </location>
</feature>
<dbReference type="InterPro" id="IPR029058">
    <property type="entry name" value="AB_hydrolase_fold"/>
</dbReference>
<keyword evidence="7" id="KW-1133">Transmembrane helix</keyword>
<dbReference type="Pfam" id="PF00450">
    <property type="entry name" value="Peptidase_S10"/>
    <property type="match status" value="1"/>
</dbReference>
<feature type="region of interest" description="Disordered" evidence="6">
    <location>
        <begin position="704"/>
        <end position="748"/>
    </location>
</feature>
<accession>A0A699HXW8</accession>
<reference evidence="8" key="1">
    <citation type="journal article" date="2019" name="Sci. Rep.">
        <title>Draft genome of Tanacetum cinerariifolium, the natural source of mosquito coil.</title>
        <authorList>
            <person name="Yamashiro T."/>
            <person name="Shiraishi A."/>
            <person name="Satake H."/>
            <person name="Nakayama K."/>
        </authorList>
    </citation>
    <scope>NUCLEOTIDE SEQUENCE</scope>
</reference>
<dbReference type="PROSITE" id="PS00560">
    <property type="entry name" value="CARBOXYPEPT_SER_HIS"/>
    <property type="match status" value="1"/>
</dbReference>
<evidence type="ECO:0000256" key="2">
    <source>
        <dbReference type="ARBA" id="ARBA00022645"/>
    </source>
</evidence>
<comment type="similarity">
    <text evidence="1">Belongs to the peptidase S10 family.</text>
</comment>
<evidence type="ECO:0000256" key="1">
    <source>
        <dbReference type="ARBA" id="ARBA00009431"/>
    </source>
</evidence>
<dbReference type="PRINTS" id="PR00724">
    <property type="entry name" value="CRBOXYPTASEC"/>
</dbReference>
<gene>
    <name evidence="8" type="ORF">Tci_461658</name>
</gene>
<dbReference type="GO" id="GO:0005773">
    <property type="term" value="C:vacuole"/>
    <property type="evidence" value="ECO:0007669"/>
    <property type="project" value="TreeGrafter"/>
</dbReference>
<keyword evidence="7" id="KW-0812">Transmembrane</keyword>
<dbReference type="InterPro" id="IPR021109">
    <property type="entry name" value="Peptidase_aspartic_dom_sf"/>
</dbReference>
<dbReference type="Gene3D" id="2.40.70.10">
    <property type="entry name" value="Acid Proteases"/>
    <property type="match status" value="1"/>
</dbReference>
<keyword evidence="5" id="KW-0325">Glycoprotein</keyword>
<keyword evidence="4" id="KW-0378">Hydrolase</keyword>
<keyword evidence="7" id="KW-0472">Membrane</keyword>
<evidence type="ECO:0000256" key="4">
    <source>
        <dbReference type="ARBA" id="ARBA00022801"/>
    </source>
</evidence>
<organism evidence="8">
    <name type="scientific">Tanacetum cinerariifolium</name>
    <name type="common">Dalmatian daisy</name>
    <name type="synonym">Chrysanthemum cinerariifolium</name>
    <dbReference type="NCBI Taxonomy" id="118510"/>
    <lineage>
        <taxon>Eukaryota</taxon>
        <taxon>Viridiplantae</taxon>
        <taxon>Streptophyta</taxon>
        <taxon>Embryophyta</taxon>
        <taxon>Tracheophyta</taxon>
        <taxon>Spermatophyta</taxon>
        <taxon>Magnoliopsida</taxon>
        <taxon>eudicotyledons</taxon>
        <taxon>Gunneridae</taxon>
        <taxon>Pentapetalae</taxon>
        <taxon>asterids</taxon>
        <taxon>campanulids</taxon>
        <taxon>Asterales</taxon>
        <taxon>Asteraceae</taxon>
        <taxon>Asteroideae</taxon>
        <taxon>Anthemideae</taxon>
        <taxon>Anthemidinae</taxon>
        <taxon>Tanacetum</taxon>
    </lineage>
</organism>
<protein>
    <submittedName>
        <fullName evidence="8">Serine carboxypeptidase II-3-like</fullName>
    </submittedName>
</protein>
<dbReference type="PANTHER" id="PTHR11802:SF460">
    <property type="entry name" value="CARBOXYPEPTIDASE"/>
    <property type="match status" value="1"/>
</dbReference>
<evidence type="ECO:0000256" key="3">
    <source>
        <dbReference type="ARBA" id="ARBA00022670"/>
    </source>
</evidence>
<feature type="transmembrane region" description="Helical" evidence="7">
    <location>
        <begin position="21"/>
        <end position="40"/>
    </location>
</feature>
<dbReference type="InterPro" id="IPR033124">
    <property type="entry name" value="Ser_caboxypep_his_AS"/>
</dbReference>
<dbReference type="Gene3D" id="3.40.50.1820">
    <property type="entry name" value="alpha/beta hydrolase"/>
    <property type="match status" value="1"/>
</dbReference>
<dbReference type="GO" id="GO:0006508">
    <property type="term" value="P:proteolysis"/>
    <property type="evidence" value="ECO:0007669"/>
    <property type="project" value="UniProtKB-KW"/>
</dbReference>
<feature type="non-terminal residue" evidence="8">
    <location>
        <position position="1"/>
    </location>
</feature>
<comment type="caution">
    <text evidence="8">The sequence shown here is derived from an EMBL/GenBank/DDBJ whole genome shotgun (WGS) entry which is preliminary data.</text>
</comment>
<dbReference type="AlphaFoldDB" id="A0A699HXW8"/>
<dbReference type="EMBL" id="BKCJ010220258">
    <property type="protein sequence ID" value="GEY89684.1"/>
    <property type="molecule type" value="Genomic_DNA"/>
</dbReference>
<proteinExistence type="inferred from homology"/>